<dbReference type="GO" id="GO:0005737">
    <property type="term" value="C:cytoplasm"/>
    <property type="evidence" value="ECO:0007669"/>
    <property type="project" value="TreeGrafter"/>
</dbReference>
<dbReference type="GeneID" id="63824917"/>
<gene>
    <name evidence="3" type="ORF">LAESUDRAFT_720787</name>
</gene>
<dbReference type="InParanoid" id="A0A165HC99"/>
<dbReference type="InterPro" id="IPR008978">
    <property type="entry name" value="HSP20-like_chaperone"/>
</dbReference>
<dbReference type="SUPFAM" id="SSF49764">
    <property type="entry name" value="HSP20-like chaperones"/>
    <property type="match status" value="1"/>
</dbReference>
<keyword evidence="4" id="KW-1185">Reference proteome</keyword>
<dbReference type="InterPro" id="IPR048696">
    <property type="entry name" value="SHQ1-like_CS"/>
</dbReference>
<dbReference type="FunCoup" id="A0A165HC99">
    <property type="interactions" value="649"/>
</dbReference>
<dbReference type="InterPro" id="IPR007052">
    <property type="entry name" value="CS_dom"/>
</dbReference>
<dbReference type="GO" id="GO:0000493">
    <property type="term" value="P:box H/ACA snoRNP assembly"/>
    <property type="evidence" value="ECO:0007669"/>
    <property type="project" value="InterPro"/>
</dbReference>
<dbReference type="Pfam" id="PF21413">
    <property type="entry name" value="SHQ1-like_CS"/>
    <property type="match status" value="1"/>
</dbReference>
<feature type="domain" description="CS" evidence="2">
    <location>
        <begin position="1"/>
        <end position="89"/>
    </location>
</feature>
<evidence type="ECO:0000313" key="3">
    <source>
        <dbReference type="EMBL" id="KZT11539.1"/>
    </source>
</evidence>
<dbReference type="PANTHER" id="PTHR12967:SF0">
    <property type="entry name" value="PROTEIN SHQ1 HOMOLOG"/>
    <property type="match status" value="1"/>
</dbReference>
<accession>A0A165HC99</accession>
<dbReference type="EMBL" id="KV427607">
    <property type="protein sequence ID" value="KZT11539.1"/>
    <property type="molecule type" value="Genomic_DNA"/>
</dbReference>
<name>A0A165HC99_9APHY</name>
<organism evidence="3 4">
    <name type="scientific">Laetiporus sulphureus 93-53</name>
    <dbReference type="NCBI Taxonomy" id="1314785"/>
    <lineage>
        <taxon>Eukaryota</taxon>
        <taxon>Fungi</taxon>
        <taxon>Dikarya</taxon>
        <taxon>Basidiomycota</taxon>
        <taxon>Agaricomycotina</taxon>
        <taxon>Agaricomycetes</taxon>
        <taxon>Polyporales</taxon>
        <taxon>Laetiporus</taxon>
    </lineage>
</organism>
<dbReference type="CDD" id="cd06463">
    <property type="entry name" value="p23_like"/>
    <property type="match status" value="1"/>
</dbReference>
<dbReference type="Gene3D" id="2.60.40.790">
    <property type="match status" value="1"/>
</dbReference>
<dbReference type="PROSITE" id="PS51203">
    <property type="entry name" value="CS"/>
    <property type="match status" value="1"/>
</dbReference>
<dbReference type="Proteomes" id="UP000076871">
    <property type="component" value="Unassembled WGS sequence"/>
</dbReference>
<dbReference type="PANTHER" id="PTHR12967">
    <property type="entry name" value="PROTEIN SHQ1 HOMOLOG"/>
    <property type="match status" value="1"/>
</dbReference>
<dbReference type="Pfam" id="PF04925">
    <property type="entry name" value="SHQ1"/>
    <property type="match status" value="1"/>
</dbReference>
<sequence length="415" mass="47904">MITPRFSCSQTESSVIVSIYCPSVRASDVEIHIDETLFSIHVNPYFLRLTFSHALLGEDESAATYDPSTGYLTVTLPKEVKGQEFKDLDLLAKLLAPRPPEASSAQPLIEVLHSEDTNQDEDEELADRTRALTLEQRQILEAAQNDWQLIQEVQDPLPSLHTTTERHYGFLNMHTGFLRHVAHTENEVNELGPDAESYLLDERRKCRLQHEEDKWDEEHYIADFMEDDYIQELITWPHPEATPSDDFLFTEKENMTMLCLPRKEYLATPMQTRHLYLTLLTLLFSYVYETRTTQHDPTPESAWTISVLTPAFSALDPPPYMDESPLSDPLKFDVAALTATFTASYRRSLAFPLYRSFALAEKCRADVAAILARGKRVVTRCLLEMKHILDHHEVYYVYSKVWVEDFCVWMLAYAR</sequence>
<dbReference type="InterPro" id="IPR007009">
    <property type="entry name" value="Shq1_C"/>
</dbReference>
<dbReference type="GO" id="GO:0051082">
    <property type="term" value="F:unfolded protein binding"/>
    <property type="evidence" value="ECO:0007669"/>
    <property type="project" value="TreeGrafter"/>
</dbReference>
<reference evidence="3 4" key="1">
    <citation type="journal article" date="2016" name="Mol. Biol. Evol.">
        <title>Comparative Genomics of Early-Diverging Mushroom-Forming Fungi Provides Insights into the Origins of Lignocellulose Decay Capabilities.</title>
        <authorList>
            <person name="Nagy L.G."/>
            <person name="Riley R."/>
            <person name="Tritt A."/>
            <person name="Adam C."/>
            <person name="Daum C."/>
            <person name="Floudas D."/>
            <person name="Sun H."/>
            <person name="Yadav J.S."/>
            <person name="Pangilinan J."/>
            <person name="Larsson K.H."/>
            <person name="Matsuura K."/>
            <person name="Barry K."/>
            <person name="Labutti K."/>
            <person name="Kuo R."/>
            <person name="Ohm R.A."/>
            <person name="Bhattacharya S.S."/>
            <person name="Shirouzu T."/>
            <person name="Yoshinaga Y."/>
            <person name="Martin F.M."/>
            <person name="Grigoriev I.V."/>
            <person name="Hibbett D.S."/>
        </authorList>
    </citation>
    <scope>NUCLEOTIDE SEQUENCE [LARGE SCALE GENOMIC DNA]</scope>
    <source>
        <strain evidence="3 4">93-53</strain>
    </source>
</reference>
<dbReference type="RefSeq" id="XP_040769279.1">
    <property type="nucleotide sequence ID" value="XM_040907888.1"/>
</dbReference>
<protein>
    <submittedName>
        <fullName evidence="3">SHQ1-domain-containing protein</fullName>
    </submittedName>
</protein>
<dbReference type="STRING" id="1314785.A0A165HC99"/>
<proteinExistence type="inferred from homology"/>
<dbReference type="GO" id="GO:0005654">
    <property type="term" value="C:nucleoplasm"/>
    <property type="evidence" value="ECO:0007669"/>
    <property type="project" value="TreeGrafter"/>
</dbReference>
<evidence type="ECO:0000256" key="1">
    <source>
        <dbReference type="ARBA" id="ARBA00005607"/>
    </source>
</evidence>
<evidence type="ECO:0000313" key="4">
    <source>
        <dbReference type="Proteomes" id="UP000076871"/>
    </source>
</evidence>
<dbReference type="OrthoDB" id="73639at2759"/>
<dbReference type="AlphaFoldDB" id="A0A165HC99"/>
<evidence type="ECO:0000259" key="2">
    <source>
        <dbReference type="PROSITE" id="PS51203"/>
    </source>
</evidence>
<comment type="similarity">
    <text evidence="1">Belongs to the SHQ1 family.</text>
</comment>
<dbReference type="InterPro" id="IPR039742">
    <property type="entry name" value="Shq1"/>
</dbReference>